<reference evidence="2 3" key="1">
    <citation type="submission" date="2018-01" db="EMBL/GenBank/DDBJ databases">
        <title>Metagenomic assembled genomes from two thermal pools in the Uzon Caldera, Kamchatka, Russia.</title>
        <authorList>
            <person name="Wilkins L."/>
            <person name="Ettinger C."/>
        </authorList>
    </citation>
    <scope>NUCLEOTIDE SEQUENCE [LARGE SCALE GENOMIC DNA]</scope>
    <source>
        <strain evidence="2">ZAV-02</strain>
    </source>
</reference>
<dbReference type="InterPro" id="IPR001509">
    <property type="entry name" value="Epimerase_deHydtase"/>
</dbReference>
<protein>
    <submittedName>
        <fullName evidence="2">Epimerase</fullName>
    </submittedName>
</protein>
<dbReference type="Proteomes" id="UP000243376">
    <property type="component" value="Unassembled WGS sequence"/>
</dbReference>
<dbReference type="AlphaFoldDB" id="A0A2J6XFU6"/>
<name>A0A2J6XFU6_9CHLR</name>
<dbReference type="EMBL" id="PNIQ01000041">
    <property type="protein sequence ID" value="PMP87083.1"/>
    <property type="molecule type" value="Genomic_DNA"/>
</dbReference>
<comment type="caution">
    <text evidence="2">The sequence shown here is derived from an EMBL/GenBank/DDBJ whole genome shotgun (WGS) entry which is preliminary data.</text>
</comment>
<dbReference type="Pfam" id="PF01370">
    <property type="entry name" value="Epimerase"/>
    <property type="match status" value="1"/>
</dbReference>
<dbReference type="Gene3D" id="3.40.50.720">
    <property type="entry name" value="NAD(P)-binding Rossmann-like Domain"/>
    <property type="match status" value="1"/>
</dbReference>
<dbReference type="SUPFAM" id="SSF51735">
    <property type="entry name" value="NAD(P)-binding Rossmann-fold domains"/>
    <property type="match status" value="1"/>
</dbReference>
<evidence type="ECO:0000259" key="1">
    <source>
        <dbReference type="Pfam" id="PF01370"/>
    </source>
</evidence>
<gene>
    <name evidence="2" type="ORF">C0184_00535</name>
</gene>
<proteinExistence type="predicted"/>
<feature type="domain" description="NAD-dependent epimerase/dehydratase" evidence="1">
    <location>
        <begin position="5"/>
        <end position="55"/>
    </location>
</feature>
<dbReference type="InterPro" id="IPR036291">
    <property type="entry name" value="NAD(P)-bd_dom_sf"/>
</dbReference>
<evidence type="ECO:0000313" key="2">
    <source>
        <dbReference type="EMBL" id="PMP87083.1"/>
    </source>
</evidence>
<accession>A0A2J6XFU6</accession>
<feature type="non-terminal residue" evidence="2">
    <location>
        <position position="56"/>
    </location>
</feature>
<evidence type="ECO:0000313" key="3">
    <source>
        <dbReference type="Proteomes" id="UP000243376"/>
    </source>
</evidence>
<organism evidence="2 3">
    <name type="scientific">Chloroflexus aggregans</name>
    <dbReference type="NCBI Taxonomy" id="152260"/>
    <lineage>
        <taxon>Bacteria</taxon>
        <taxon>Bacillati</taxon>
        <taxon>Chloroflexota</taxon>
        <taxon>Chloroflexia</taxon>
        <taxon>Chloroflexales</taxon>
        <taxon>Chloroflexineae</taxon>
        <taxon>Chloroflexaceae</taxon>
        <taxon>Chloroflexus</taxon>
    </lineage>
</organism>
<sequence length="56" mass="6291">MADRVLITGGAGFLGINLARYLLARGYIVRSLDIAPFDYPERNQIEEHTGDIRDRA</sequence>